<comment type="caution">
    <text evidence="1">The sequence shown here is derived from an EMBL/GenBank/DDBJ whole genome shotgun (WGS) entry which is preliminary data.</text>
</comment>
<accession>A0A937JCT1</accession>
<evidence type="ECO:0000313" key="2">
    <source>
        <dbReference type="Proteomes" id="UP000705230"/>
    </source>
</evidence>
<organism evidence="1 2">
    <name type="scientific">SAR86 cluster bacterium</name>
    <dbReference type="NCBI Taxonomy" id="2030880"/>
    <lineage>
        <taxon>Bacteria</taxon>
        <taxon>Pseudomonadati</taxon>
        <taxon>Pseudomonadota</taxon>
        <taxon>Gammaproteobacteria</taxon>
        <taxon>SAR86 cluster</taxon>
    </lineage>
</organism>
<dbReference type="AlphaFoldDB" id="A0A937JCT1"/>
<sequence length="77" mass="8828">MNNIIHINKSDPIIEQWNTAIDKDAAFKTIAFKFFGGDSSKLDSYLQTFGQIVQSIKPENVSSEPEEVNEYRQLVMF</sequence>
<evidence type="ECO:0000313" key="1">
    <source>
        <dbReference type="EMBL" id="MBL6902649.1"/>
    </source>
</evidence>
<reference evidence="1" key="1">
    <citation type="submission" date="2020-10" db="EMBL/GenBank/DDBJ databases">
        <title>Microbiome of the Black Sea water column analyzed by genome centric metagenomics.</title>
        <authorList>
            <person name="Cabello-Yeves P.J."/>
            <person name="Callieri C."/>
            <person name="Picazo A."/>
            <person name="Mehrshad M."/>
            <person name="Haro-Moreno J.M."/>
            <person name="Roda-Garcia J."/>
            <person name="Dzembekova N."/>
            <person name="Slabakova V."/>
            <person name="Slabakova N."/>
            <person name="Moncheva S."/>
            <person name="Rodriguez-Valera F."/>
        </authorList>
    </citation>
    <scope>NUCLEOTIDE SEQUENCE</scope>
    <source>
        <strain evidence="1">BS30m-G43</strain>
    </source>
</reference>
<gene>
    <name evidence="1" type="ORF">ISR29_00410</name>
</gene>
<dbReference type="Proteomes" id="UP000705230">
    <property type="component" value="Unassembled WGS sequence"/>
</dbReference>
<dbReference type="EMBL" id="JADHSG010000001">
    <property type="protein sequence ID" value="MBL6902649.1"/>
    <property type="molecule type" value="Genomic_DNA"/>
</dbReference>
<name>A0A937JCT1_9GAMM</name>
<proteinExistence type="predicted"/>
<protein>
    <submittedName>
        <fullName evidence="1">Uncharacterized protein</fullName>
    </submittedName>
</protein>